<evidence type="ECO:0000256" key="4">
    <source>
        <dbReference type="RuleBase" id="RU003322"/>
    </source>
</evidence>
<dbReference type="InterPro" id="IPR018181">
    <property type="entry name" value="Heat_shock_70_CS"/>
</dbReference>
<dbReference type="InterPro" id="IPR013126">
    <property type="entry name" value="Hsp_70_fam"/>
</dbReference>
<dbReference type="STRING" id="74969.FAD_0761"/>
<evidence type="ECO:0000256" key="5">
    <source>
        <dbReference type="SAM" id="Coils"/>
    </source>
</evidence>
<keyword evidence="7" id="KW-1185">Reference proteome</keyword>
<keyword evidence="2 4" id="KW-0547">Nucleotide-binding</keyword>
<dbReference type="Gene3D" id="3.30.420.40">
    <property type="match status" value="2"/>
</dbReference>
<dbReference type="KEGG" id="fai:FAD_0761"/>
<dbReference type="Pfam" id="PF00012">
    <property type="entry name" value="HSP70"/>
    <property type="match status" value="1"/>
</dbReference>
<dbReference type="AlphaFoldDB" id="A0A1V0N3J5"/>
<keyword evidence="3 4" id="KW-0067">ATP-binding</keyword>
<evidence type="ECO:0000256" key="1">
    <source>
        <dbReference type="ARBA" id="ARBA00007381"/>
    </source>
</evidence>
<protein>
    <submittedName>
        <fullName evidence="6">Fe-S protein assembly chaperone</fullName>
    </submittedName>
</protein>
<dbReference type="Gene3D" id="3.90.640.10">
    <property type="entry name" value="Actin, Chain A, domain 4"/>
    <property type="match status" value="1"/>
</dbReference>
<sequence length="565" mass="61868">MFSIGIDLGTSNTSAAVALISGSEYKTIAIPLSGKKAGSSLKSSITFGGSDIMFTGTDADKMLKKYSGGNVSGFKTRMGSEYLYRTGEKFHSPVELSAIILARVKNIAEDYMHDRVKDAVIAVPAYFNNNQRNATREAASIAGIKVKQFVSEPAAVAISYWNSASKTEAKNILVFDMGSGTTDVSIVRAQGKDFRVIATSGNTGLGGTDMDRRIEEMMKSFLRTNGISPYPPDLRKEAEKLKIYLSNHEAGDSLLGSTKIKYTMDSKQLDSIVSDMLPEIYRCIDMAILNSGIKRNELDTVIITGGPTKIPFLFHSIENYLSTRAVKHGKFDTAVSTGAAILASGFIRMGTGEISKIKVSDVVPISLGSVTRNDIVVTMIPANTPVPCKATRPFTTIRDYQSEIEVKVVQGERPLGTDNIVLGHFTLSGIKPAPRGEVAIDVTYSVDKNGILTVSAKDNDTGAIKEIKISETMQHSQEEIKEMKEAVKKYFKVDAERKKMAEIMNRSEQLLHELKGIANKQLLSETKYYNINTDILMVSRAIKNNNVKLLSQLLAKMDKEYSLKI</sequence>
<evidence type="ECO:0000313" key="7">
    <source>
        <dbReference type="Proteomes" id="UP000192050"/>
    </source>
</evidence>
<reference evidence="6 7" key="1">
    <citation type="submission" date="2011-10" db="EMBL/GenBank/DDBJ databases">
        <title>Metabolic and evolutionary patterns in the extreme acidophile Ferroplasma acidiphilum.</title>
        <authorList>
            <person name="Golyshina O.V."/>
            <person name="Kozyavkin S.A."/>
            <person name="Tatusov R.L."/>
            <person name="Slesarev A.I."/>
            <person name="Golyshin P.N."/>
        </authorList>
    </citation>
    <scope>NUCLEOTIDE SEQUENCE [LARGE SCALE GENOMIC DNA]</scope>
    <source>
        <strain evidence="7">Y</strain>
    </source>
</reference>
<evidence type="ECO:0000256" key="3">
    <source>
        <dbReference type="ARBA" id="ARBA00022840"/>
    </source>
</evidence>
<comment type="similarity">
    <text evidence="1 4">Belongs to the heat shock protein 70 family.</text>
</comment>
<dbReference type="SUPFAM" id="SSF100920">
    <property type="entry name" value="Heat shock protein 70kD (HSP70), peptide-binding domain"/>
    <property type="match status" value="1"/>
</dbReference>
<keyword evidence="5" id="KW-0175">Coiled coil</keyword>
<dbReference type="RefSeq" id="WP_081141932.1">
    <property type="nucleotide sequence ID" value="NZ_CP015363.1"/>
</dbReference>
<dbReference type="EMBL" id="CP015363">
    <property type="protein sequence ID" value="ARD84665.1"/>
    <property type="molecule type" value="Genomic_DNA"/>
</dbReference>
<name>A0A1V0N3J5_9ARCH</name>
<dbReference type="PROSITE" id="PS00329">
    <property type="entry name" value="HSP70_2"/>
    <property type="match status" value="1"/>
</dbReference>
<dbReference type="Gene3D" id="2.60.34.10">
    <property type="entry name" value="Substrate Binding Domain Of DNAk, Chain A, domain 1"/>
    <property type="match status" value="1"/>
</dbReference>
<dbReference type="OrthoDB" id="383498at2157"/>
<proteinExistence type="inferred from homology"/>
<evidence type="ECO:0000313" key="6">
    <source>
        <dbReference type="EMBL" id="ARD84665.1"/>
    </source>
</evidence>
<evidence type="ECO:0000256" key="2">
    <source>
        <dbReference type="ARBA" id="ARBA00022741"/>
    </source>
</evidence>
<accession>A0A1V0N3J5</accession>
<dbReference type="InterPro" id="IPR043129">
    <property type="entry name" value="ATPase_NBD"/>
</dbReference>
<dbReference type="InterPro" id="IPR029047">
    <property type="entry name" value="HSP70_peptide-bd_sf"/>
</dbReference>
<dbReference type="SUPFAM" id="SSF53067">
    <property type="entry name" value="Actin-like ATPase domain"/>
    <property type="match status" value="2"/>
</dbReference>
<dbReference type="GO" id="GO:0005524">
    <property type="term" value="F:ATP binding"/>
    <property type="evidence" value="ECO:0007669"/>
    <property type="project" value="UniProtKB-KW"/>
</dbReference>
<dbReference type="GO" id="GO:0140662">
    <property type="term" value="F:ATP-dependent protein folding chaperone"/>
    <property type="evidence" value="ECO:0007669"/>
    <property type="project" value="InterPro"/>
</dbReference>
<dbReference type="PRINTS" id="PR00301">
    <property type="entry name" value="HEATSHOCK70"/>
</dbReference>
<gene>
    <name evidence="6" type="primary">hscA</name>
    <name evidence="6" type="ORF">FAD_0761</name>
</gene>
<dbReference type="Proteomes" id="UP000192050">
    <property type="component" value="Chromosome"/>
</dbReference>
<dbReference type="FunFam" id="3.30.420.40:FF:000028">
    <property type="entry name" value="heat shock 70 kDa protein-like"/>
    <property type="match status" value="1"/>
</dbReference>
<organism evidence="6 7">
    <name type="scientific">Ferroplasma acidiphilum</name>
    <dbReference type="NCBI Taxonomy" id="74969"/>
    <lineage>
        <taxon>Archaea</taxon>
        <taxon>Methanobacteriati</taxon>
        <taxon>Thermoplasmatota</taxon>
        <taxon>Thermoplasmata</taxon>
        <taxon>Thermoplasmatales</taxon>
        <taxon>Ferroplasmaceae</taxon>
        <taxon>Ferroplasma</taxon>
    </lineage>
</organism>
<dbReference type="PANTHER" id="PTHR19375">
    <property type="entry name" value="HEAT SHOCK PROTEIN 70KDA"/>
    <property type="match status" value="1"/>
</dbReference>
<dbReference type="GeneID" id="84217381"/>
<feature type="coiled-coil region" evidence="5">
    <location>
        <begin position="473"/>
        <end position="513"/>
    </location>
</feature>